<evidence type="ECO:0000313" key="2">
    <source>
        <dbReference type="EMBL" id="EPF75628.1"/>
    </source>
</evidence>
<reference evidence="2 3" key="1">
    <citation type="submission" date="2013-06" db="EMBL/GenBank/DDBJ databases">
        <title>The Genome Sequence of Acinetobacter rudis CIP 110305.</title>
        <authorList>
            <consortium name="The Broad Institute Genome Sequencing Platform"/>
            <consortium name="The Broad Institute Genome Sequencing Center for Infectious Disease"/>
            <person name="Cerqueira G."/>
            <person name="Feldgarden M."/>
            <person name="Courvalin P."/>
            <person name="Perichon B."/>
            <person name="Grillot-Courvalin C."/>
            <person name="Clermont D."/>
            <person name="Rocha E."/>
            <person name="Yoon E.-J."/>
            <person name="Nemec A."/>
            <person name="Young S.K."/>
            <person name="Zeng Q."/>
            <person name="Gargeya S."/>
            <person name="Fitzgerald M."/>
            <person name="Abouelleil A."/>
            <person name="Alvarado L."/>
            <person name="Berlin A.M."/>
            <person name="Chapman S.B."/>
            <person name="Dewar J."/>
            <person name="Goldberg J."/>
            <person name="Griggs A."/>
            <person name="Gujja S."/>
            <person name="Hansen M."/>
            <person name="Howarth C."/>
            <person name="Imamovic A."/>
            <person name="Larimer J."/>
            <person name="McCowan C."/>
            <person name="Murphy C."/>
            <person name="Pearson M."/>
            <person name="Priest M."/>
            <person name="Roberts A."/>
            <person name="Saif S."/>
            <person name="Shea T."/>
            <person name="Sykes S."/>
            <person name="Wortman J."/>
            <person name="Nusbaum C."/>
            <person name="Birren B."/>
        </authorList>
    </citation>
    <scope>NUCLEOTIDE SEQUENCE [LARGE SCALE GENOMIC DNA]</scope>
    <source>
        <strain evidence="2 3">CIP 110305</strain>
    </source>
</reference>
<dbReference type="OrthoDB" id="9127144at2"/>
<dbReference type="AlphaFoldDB" id="S3NB01"/>
<keyword evidence="3" id="KW-1185">Reference proteome</keyword>
<evidence type="ECO:0000313" key="3">
    <source>
        <dbReference type="Proteomes" id="UP000014568"/>
    </source>
</evidence>
<dbReference type="InterPro" id="IPR000182">
    <property type="entry name" value="GNAT_dom"/>
</dbReference>
<dbReference type="Gene3D" id="1.10.287.900">
    <property type="entry name" value="The crystal structure of the spermine/spermidine acetyltransferase from enterococcus faecali"/>
    <property type="match status" value="1"/>
</dbReference>
<dbReference type="RefSeq" id="WP_016655704.1">
    <property type="nucleotide sequence ID" value="NZ_KE340352.1"/>
</dbReference>
<dbReference type="GO" id="GO:0016747">
    <property type="term" value="F:acyltransferase activity, transferring groups other than amino-acyl groups"/>
    <property type="evidence" value="ECO:0007669"/>
    <property type="project" value="InterPro"/>
</dbReference>
<dbReference type="Pfam" id="PF00583">
    <property type="entry name" value="Acetyltransf_1"/>
    <property type="match status" value="1"/>
</dbReference>
<dbReference type="SUPFAM" id="SSF55729">
    <property type="entry name" value="Acyl-CoA N-acyltransferases (Nat)"/>
    <property type="match status" value="1"/>
</dbReference>
<dbReference type="InterPro" id="IPR027455">
    <property type="entry name" value="Sper_AcTfrase_N"/>
</dbReference>
<evidence type="ECO:0000259" key="1">
    <source>
        <dbReference type="PROSITE" id="PS51186"/>
    </source>
</evidence>
<protein>
    <submittedName>
        <fullName evidence="2">Diamine N-acetyltransferase</fullName>
    </submittedName>
</protein>
<dbReference type="InterPro" id="IPR016181">
    <property type="entry name" value="Acyl_CoA_acyltransferase"/>
</dbReference>
<dbReference type="HOGENOM" id="CLU_111226_4_1_6"/>
<dbReference type="PROSITE" id="PS51186">
    <property type="entry name" value="GNAT"/>
    <property type="match status" value="1"/>
</dbReference>
<gene>
    <name evidence="2" type="ORF">F945_01295</name>
</gene>
<dbReference type="eggNOG" id="COG0456">
    <property type="taxonomic scope" value="Bacteria"/>
</dbReference>
<dbReference type="STRING" id="632955.GCA_000829675_02213"/>
<dbReference type="Gene3D" id="3.40.630.30">
    <property type="match status" value="1"/>
</dbReference>
<proteinExistence type="predicted"/>
<dbReference type="EMBL" id="ATGI01000013">
    <property type="protein sequence ID" value="EPF75628.1"/>
    <property type="molecule type" value="Genomic_DNA"/>
</dbReference>
<comment type="caution">
    <text evidence="2">The sequence shown here is derived from an EMBL/GenBank/DDBJ whole genome shotgun (WGS) entry which is preliminary data.</text>
</comment>
<feature type="domain" description="N-acetyltransferase" evidence="1">
    <location>
        <begin position="3"/>
        <end position="145"/>
    </location>
</feature>
<keyword evidence="2" id="KW-0808">Transferase</keyword>
<accession>S3NB01</accession>
<name>S3NB01_9GAMM</name>
<sequence length="145" mass="16985">MNISLNDITQDNYEAVCLLDVYEEQEDFVASNTWSLVESHYNSHYTALAIYLDETPIGFFMWVQEKVDQIDVWRFMIDKKFQKKGMGKRAFALALLKIRENANINKIGICYDQENTVAKKFYASFGFQEYGLDEDQEEILAMLHL</sequence>
<organism evidence="2 3">
    <name type="scientific">Acinetobacter rudis CIP 110305</name>
    <dbReference type="NCBI Taxonomy" id="421052"/>
    <lineage>
        <taxon>Bacteria</taxon>
        <taxon>Pseudomonadati</taxon>
        <taxon>Pseudomonadota</taxon>
        <taxon>Gammaproteobacteria</taxon>
        <taxon>Moraxellales</taxon>
        <taxon>Moraxellaceae</taxon>
        <taxon>Acinetobacter</taxon>
    </lineage>
</organism>
<dbReference type="PATRIC" id="fig|421052.3.peg.1267"/>
<dbReference type="Proteomes" id="UP000014568">
    <property type="component" value="Unassembled WGS sequence"/>
</dbReference>